<proteinExistence type="predicted"/>
<dbReference type="PANTHER" id="PTHR34512:SF30">
    <property type="entry name" value="OUTER MEMBRANE PROTEIN ASSEMBLY FACTOR BAMB"/>
    <property type="match status" value="1"/>
</dbReference>
<feature type="compositionally biased region" description="Basic and acidic residues" evidence="1">
    <location>
        <begin position="443"/>
        <end position="459"/>
    </location>
</feature>
<dbReference type="Pfam" id="PF13360">
    <property type="entry name" value="PQQ_2"/>
    <property type="match status" value="2"/>
</dbReference>
<accession>A0A9N8HFQ1</accession>
<dbReference type="AlphaFoldDB" id="A0A9N8HFQ1"/>
<feature type="domain" description="Pyrrolo-quinoline quinone repeat" evidence="3">
    <location>
        <begin position="73"/>
        <end position="241"/>
    </location>
</feature>
<dbReference type="SUPFAM" id="SSF50998">
    <property type="entry name" value="Quinoprotein alcohol dehydrogenase-like"/>
    <property type="match status" value="1"/>
</dbReference>
<evidence type="ECO:0000256" key="1">
    <source>
        <dbReference type="SAM" id="MobiDB-lite"/>
    </source>
</evidence>
<dbReference type="InterPro" id="IPR018391">
    <property type="entry name" value="PQQ_b-propeller_rpt"/>
</dbReference>
<dbReference type="InterPro" id="IPR011047">
    <property type="entry name" value="Quinoprotein_ADH-like_sf"/>
</dbReference>
<name>A0A9N8HFQ1_9STRA</name>
<dbReference type="SMART" id="SM00564">
    <property type="entry name" value="PQQ"/>
    <property type="match status" value="5"/>
</dbReference>
<evidence type="ECO:0000313" key="5">
    <source>
        <dbReference type="Proteomes" id="UP001153069"/>
    </source>
</evidence>
<feature type="domain" description="Pyrrolo-quinoline quinone repeat" evidence="3">
    <location>
        <begin position="313"/>
        <end position="393"/>
    </location>
</feature>
<evidence type="ECO:0000259" key="3">
    <source>
        <dbReference type="Pfam" id="PF13360"/>
    </source>
</evidence>
<dbReference type="InterPro" id="IPR015943">
    <property type="entry name" value="WD40/YVTN_repeat-like_dom_sf"/>
</dbReference>
<organism evidence="4 5">
    <name type="scientific">Seminavis robusta</name>
    <dbReference type="NCBI Taxonomy" id="568900"/>
    <lineage>
        <taxon>Eukaryota</taxon>
        <taxon>Sar</taxon>
        <taxon>Stramenopiles</taxon>
        <taxon>Ochrophyta</taxon>
        <taxon>Bacillariophyta</taxon>
        <taxon>Bacillariophyceae</taxon>
        <taxon>Bacillariophycidae</taxon>
        <taxon>Naviculales</taxon>
        <taxon>Naviculaceae</taxon>
        <taxon>Seminavis</taxon>
    </lineage>
</organism>
<dbReference type="Proteomes" id="UP001153069">
    <property type="component" value="Unassembled WGS sequence"/>
</dbReference>
<dbReference type="Gene3D" id="2.130.10.10">
    <property type="entry name" value="YVTN repeat-like/Quinoprotein amine dehydrogenase"/>
    <property type="match status" value="2"/>
</dbReference>
<evidence type="ECO:0000313" key="4">
    <source>
        <dbReference type="EMBL" id="CAB9511077.1"/>
    </source>
</evidence>
<feature type="compositionally biased region" description="Basic and acidic residues" evidence="1">
    <location>
        <begin position="467"/>
        <end position="486"/>
    </location>
</feature>
<keyword evidence="2" id="KW-0732">Signal</keyword>
<reference evidence="4" key="1">
    <citation type="submission" date="2020-06" db="EMBL/GenBank/DDBJ databases">
        <authorList>
            <consortium name="Plant Systems Biology data submission"/>
        </authorList>
    </citation>
    <scope>NUCLEOTIDE SEQUENCE</scope>
    <source>
        <strain evidence="4">D6</strain>
    </source>
</reference>
<comment type="caution">
    <text evidence="4">The sequence shown here is derived from an EMBL/GenBank/DDBJ whole genome shotgun (WGS) entry which is preliminary data.</text>
</comment>
<protein>
    <submittedName>
        <fullName evidence="4">Pyrrolo-quinoline quinone</fullName>
    </submittedName>
</protein>
<feature type="chain" id="PRO_5040172386" evidence="2">
    <location>
        <begin position="21"/>
        <end position="486"/>
    </location>
</feature>
<sequence>MLSLLLPFFLLLTSTRTTTCTRTGINDDNDVIQWRGNIAHTAHFNVTLLPGQPRQLYRHHGLNKGVHSAAKSSPVVLADGETFLQAGDTGILYRIEIATGQPLWAAAQLGFSSFGYHSTPCAIYRDDDDNTPDLAIIGSYDGVLSAFDLETGHRVWETSVGEHIGASPTCTSSFIYIAVEFSTPRAAGGVCKVQVDTGDKIWCSYTMGSHSHCTAGVDYQHNVVVAGSNDNYLHVFRETDGVTLAKYNTSGAIKGPILMHHGFAIFGSWSGNIFAIDISHLASKVPTTATADTIQIERGPGLYKWPPIESDKKFMSGVALDPTTNLLYTGGHDYKIRCIDFHTGKVRWEYQTNSYILSSPIVLNNAILSGSSDGYVYALDKATGKALWSYILGRTGRITASVDVSHDGKYILYASDSYGFTAKNQCKGKPGSLHVLEIRETDASGSMHEEVAVDDNKEEVSDEDNDNDKKVDSAKAKSDEGLKDEL</sequence>
<feature type="signal peptide" evidence="2">
    <location>
        <begin position="1"/>
        <end position="20"/>
    </location>
</feature>
<feature type="region of interest" description="Disordered" evidence="1">
    <location>
        <begin position="443"/>
        <end position="486"/>
    </location>
</feature>
<gene>
    <name evidence="4" type="ORF">SEMRO_466_G148870.1</name>
</gene>
<dbReference type="PANTHER" id="PTHR34512">
    <property type="entry name" value="CELL SURFACE PROTEIN"/>
    <property type="match status" value="1"/>
</dbReference>
<keyword evidence="5" id="KW-1185">Reference proteome</keyword>
<evidence type="ECO:0000256" key="2">
    <source>
        <dbReference type="SAM" id="SignalP"/>
    </source>
</evidence>
<dbReference type="OrthoDB" id="416253at2759"/>
<dbReference type="EMBL" id="CAICTM010000465">
    <property type="protein sequence ID" value="CAB9511077.1"/>
    <property type="molecule type" value="Genomic_DNA"/>
</dbReference>
<dbReference type="InterPro" id="IPR002372">
    <property type="entry name" value="PQQ_rpt_dom"/>
</dbReference>